<accession>A0A2A9EJK0</accession>
<evidence type="ECO:0000259" key="1">
    <source>
        <dbReference type="Pfam" id="PF00535"/>
    </source>
</evidence>
<dbReference type="CDD" id="cd00761">
    <property type="entry name" value="Glyco_tranf_GTA_type"/>
    <property type="match status" value="1"/>
</dbReference>
<dbReference type="GO" id="GO:0016740">
    <property type="term" value="F:transferase activity"/>
    <property type="evidence" value="ECO:0007669"/>
    <property type="project" value="UniProtKB-KW"/>
</dbReference>
<dbReference type="Proteomes" id="UP000222106">
    <property type="component" value="Unassembled WGS sequence"/>
</dbReference>
<feature type="domain" description="Glycosyltransferase 2-like" evidence="1">
    <location>
        <begin position="60"/>
        <end position="167"/>
    </location>
</feature>
<organism evidence="2 3">
    <name type="scientific">Georgenia soli</name>
    <dbReference type="NCBI Taxonomy" id="638953"/>
    <lineage>
        <taxon>Bacteria</taxon>
        <taxon>Bacillati</taxon>
        <taxon>Actinomycetota</taxon>
        <taxon>Actinomycetes</taxon>
        <taxon>Micrococcales</taxon>
        <taxon>Bogoriellaceae</taxon>
        <taxon>Georgenia</taxon>
    </lineage>
</organism>
<gene>
    <name evidence="2" type="ORF">ATJ97_1187</name>
</gene>
<dbReference type="AlphaFoldDB" id="A0A2A9EJK0"/>
<comment type="caution">
    <text evidence="2">The sequence shown here is derived from an EMBL/GenBank/DDBJ whole genome shotgun (WGS) entry which is preliminary data.</text>
</comment>
<dbReference type="Gene3D" id="3.90.550.10">
    <property type="entry name" value="Spore Coat Polysaccharide Biosynthesis Protein SpsA, Chain A"/>
    <property type="match status" value="1"/>
</dbReference>
<dbReference type="Pfam" id="PF00535">
    <property type="entry name" value="Glycos_transf_2"/>
    <property type="match status" value="1"/>
</dbReference>
<dbReference type="InterPro" id="IPR029044">
    <property type="entry name" value="Nucleotide-diphossugar_trans"/>
</dbReference>
<keyword evidence="2" id="KW-0808">Transferase</keyword>
<proteinExistence type="predicted"/>
<protein>
    <submittedName>
        <fullName evidence="2">Glycosyltransferase involved in cell wall biosynthesis</fullName>
    </submittedName>
</protein>
<dbReference type="RefSeq" id="WP_170037147.1">
    <property type="nucleotide sequence ID" value="NZ_PDJI01000004.1"/>
</dbReference>
<keyword evidence="3" id="KW-1185">Reference proteome</keyword>
<evidence type="ECO:0000313" key="2">
    <source>
        <dbReference type="EMBL" id="PFG38701.1"/>
    </source>
</evidence>
<evidence type="ECO:0000313" key="3">
    <source>
        <dbReference type="Proteomes" id="UP000222106"/>
    </source>
</evidence>
<name>A0A2A9EJK0_9MICO</name>
<reference evidence="2 3" key="1">
    <citation type="submission" date="2017-10" db="EMBL/GenBank/DDBJ databases">
        <title>Sequencing the genomes of 1000 actinobacteria strains.</title>
        <authorList>
            <person name="Klenk H.-P."/>
        </authorList>
    </citation>
    <scope>NUCLEOTIDE SEQUENCE [LARGE SCALE GENOMIC DNA]</scope>
    <source>
        <strain evidence="2 3">DSM 21838</strain>
    </source>
</reference>
<dbReference type="SUPFAM" id="SSF53448">
    <property type="entry name" value="Nucleotide-diphospho-sugar transferases"/>
    <property type="match status" value="1"/>
</dbReference>
<sequence>MTAPDVDLVIAVHDPSRPVARAAASALAGDTDAVRVTIACHGIPAADVAASLPDDVRGRVRMLEVRDGLGSPSGPFNAGLDAATARYVAIMGSDDYVEPGALRAWADAADAARADVMLAPMRHQSGERIPTPRVRPGRHRRLDRVKDRLAYRTAPLGLMRREVLERHGLRLTPGMRSGGDVAFTVRLWSLPVRVDLAARAPRYVVGADAVSRVTTAVRPVTQELEAWEHLLAQDWFTKLDPAWRRAVAVKAVRIHLLGAVRRRPRAELWHAGEAAWLGELTRGWVGAAPLVARPQARADRDLIDVMLAPTTEEALAAASARRAVAGRWDQALTRELVANLERESVLRHYVGLRLRH</sequence>
<dbReference type="EMBL" id="PDJI01000004">
    <property type="protein sequence ID" value="PFG38701.1"/>
    <property type="molecule type" value="Genomic_DNA"/>
</dbReference>
<dbReference type="InterPro" id="IPR001173">
    <property type="entry name" value="Glyco_trans_2-like"/>
</dbReference>